<dbReference type="Proteomes" id="UP000322214">
    <property type="component" value="Chromosome"/>
</dbReference>
<proteinExistence type="predicted"/>
<accession>A0A5B9PF85</accession>
<dbReference type="EMBL" id="CP042912">
    <property type="protein sequence ID" value="QEG25068.1"/>
    <property type="molecule type" value="Genomic_DNA"/>
</dbReference>
<dbReference type="KEGG" id="mff:MFFC18_49910"/>
<sequence length="39" mass="4309">MGSWMESVNFSTASKEVPLPDEIGVENPIRDPPEAFMLS</sequence>
<feature type="region of interest" description="Disordered" evidence="1">
    <location>
        <begin position="1"/>
        <end position="39"/>
    </location>
</feature>
<evidence type="ECO:0000256" key="1">
    <source>
        <dbReference type="SAM" id="MobiDB-lite"/>
    </source>
</evidence>
<organism evidence="2 3">
    <name type="scientific">Mariniblastus fucicola</name>
    <dbReference type="NCBI Taxonomy" id="980251"/>
    <lineage>
        <taxon>Bacteria</taxon>
        <taxon>Pseudomonadati</taxon>
        <taxon>Planctomycetota</taxon>
        <taxon>Planctomycetia</taxon>
        <taxon>Pirellulales</taxon>
        <taxon>Pirellulaceae</taxon>
        <taxon>Mariniblastus</taxon>
    </lineage>
</organism>
<protein>
    <submittedName>
        <fullName evidence="2">Uncharacterized protein</fullName>
    </submittedName>
</protein>
<name>A0A5B9PF85_9BACT</name>
<dbReference type="AlphaFoldDB" id="A0A5B9PF85"/>
<evidence type="ECO:0000313" key="2">
    <source>
        <dbReference type="EMBL" id="QEG25068.1"/>
    </source>
</evidence>
<gene>
    <name evidence="2" type="ORF">MFFC18_49910</name>
</gene>
<feature type="compositionally biased region" description="Polar residues" evidence="1">
    <location>
        <begin position="1"/>
        <end position="14"/>
    </location>
</feature>
<keyword evidence="3" id="KW-1185">Reference proteome</keyword>
<evidence type="ECO:0000313" key="3">
    <source>
        <dbReference type="Proteomes" id="UP000322214"/>
    </source>
</evidence>
<reference evidence="2 3" key="1">
    <citation type="submission" date="2019-08" db="EMBL/GenBank/DDBJ databases">
        <title>Deep-cultivation of Planctomycetes and their phenomic and genomic characterization uncovers novel biology.</title>
        <authorList>
            <person name="Wiegand S."/>
            <person name="Jogler M."/>
            <person name="Boedeker C."/>
            <person name="Pinto D."/>
            <person name="Vollmers J."/>
            <person name="Rivas-Marin E."/>
            <person name="Kohn T."/>
            <person name="Peeters S.H."/>
            <person name="Heuer A."/>
            <person name="Rast P."/>
            <person name="Oberbeckmann S."/>
            <person name="Bunk B."/>
            <person name="Jeske O."/>
            <person name="Meyerdierks A."/>
            <person name="Storesund J.E."/>
            <person name="Kallscheuer N."/>
            <person name="Luecker S."/>
            <person name="Lage O.M."/>
            <person name="Pohl T."/>
            <person name="Merkel B.J."/>
            <person name="Hornburger P."/>
            <person name="Mueller R.-W."/>
            <person name="Bruemmer F."/>
            <person name="Labrenz M."/>
            <person name="Spormann A.M."/>
            <person name="Op den Camp H."/>
            <person name="Overmann J."/>
            <person name="Amann R."/>
            <person name="Jetten M.S.M."/>
            <person name="Mascher T."/>
            <person name="Medema M.H."/>
            <person name="Devos D.P."/>
            <person name="Kaster A.-K."/>
            <person name="Ovreas L."/>
            <person name="Rohde M."/>
            <person name="Galperin M.Y."/>
            <person name="Jogler C."/>
        </authorList>
    </citation>
    <scope>NUCLEOTIDE SEQUENCE [LARGE SCALE GENOMIC DNA]</scope>
    <source>
        <strain evidence="2 3">FC18</strain>
    </source>
</reference>